<feature type="compositionally biased region" description="Acidic residues" evidence="6">
    <location>
        <begin position="190"/>
        <end position="201"/>
    </location>
</feature>
<dbReference type="InterPro" id="IPR013087">
    <property type="entry name" value="Znf_C2H2_type"/>
</dbReference>
<gene>
    <name evidence="8" type="ORF">BCR42DRAFT_410664</name>
</gene>
<dbReference type="Pfam" id="PF00096">
    <property type="entry name" value="zf-C2H2"/>
    <property type="match status" value="4"/>
</dbReference>
<dbReference type="OrthoDB" id="654211at2759"/>
<feature type="domain" description="C2H2-type" evidence="7">
    <location>
        <begin position="19"/>
        <end position="48"/>
    </location>
</feature>
<dbReference type="GO" id="GO:0000978">
    <property type="term" value="F:RNA polymerase II cis-regulatory region sequence-specific DNA binding"/>
    <property type="evidence" value="ECO:0007669"/>
    <property type="project" value="TreeGrafter"/>
</dbReference>
<dbReference type="FunFam" id="3.30.160.60:FF:000072">
    <property type="entry name" value="zinc finger protein 143 isoform X1"/>
    <property type="match status" value="1"/>
</dbReference>
<evidence type="ECO:0000259" key="7">
    <source>
        <dbReference type="PROSITE" id="PS50157"/>
    </source>
</evidence>
<dbReference type="SMART" id="SM00355">
    <property type="entry name" value="ZnF_C2H2"/>
    <property type="match status" value="4"/>
</dbReference>
<sequence>MDILELIHTESPADSSKPHKCDIEHCSKAFGRRSDLVRHSRIHTNERPYVCHEPDCGKSFIQRSALKVHIRTHSGERPHACEVENCGKSFSDSSSLARHRRIHMGKRPYRCPHSGCNKSFGMKTVLTKHMKAWHENNTKRACLQWRPLNEILSHKHGKSTTSTFNNATSRPVNSNVNSFATDGNDQNNGADDDDFDMDDDNDSHSSASSSSSMDTVITSPLMDSHSTTTHFTWRYHHYPSPDTSCITSNPCLTRPVYHTAKYSIPYSPY</sequence>
<dbReference type="PANTHER" id="PTHR14003">
    <property type="entry name" value="TRANSCRIPTIONAL REPRESSOR PROTEIN YY"/>
    <property type="match status" value="1"/>
</dbReference>
<evidence type="ECO:0000256" key="1">
    <source>
        <dbReference type="ARBA" id="ARBA00022723"/>
    </source>
</evidence>
<dbReference type="PANTHER" id="PTHR14003:SF19">
    <property type="entry name" value="YY2 TRANSCRIPTION FACTOR"/>
    <property type="match status" value="1"/>
</dbReference>
<comment type="caution">
    <text evidence="8">The sequence shown here is derived from an EMBL/GenBank/DDBJ whole genome shotgun (WGS) entry which is preliminary data.</text>
</comment>
<evidence type="ECO:0000256" key="3">
    <source>
        <dbReference type="ARBA" id="ARBA00022771"/>
    </source>
</evidence>
<protein>
    <recommendedName>
        <fullName evidence="7">C2H2-type domain-containing protein</fullName>
    </recommendedName>
</protein>
<dbReference type="FunFam" id="3.30.160.60:FF:002343">
    <property type="entry name" value="Zinc finger protein 33A"/>
    <property type="match status" value="1"/>
</dbReference>
<dbReference type="PROSITE" id="PS00028">
    <property type="entry name" value="ZINC_FINGER_C2H2_1"/>
    <property type="match status" value="4"/>
</dbReference>
<evidence type="ECO:0000256" key="5">
    <source>
        <dbReference type="PROSITE-ProRule" id="PRU00042"/>
    </source>
</evidence>
<dbReference type="AlphaFoldDB" id="A0A1X2IPA1"/>
<feature type="domain" description="C2H2-type" evidence="7">
    <location>
        <begin position="49"/>
        <end position="78"/>
    </location>
</feature>
<dbReference type="EMBL" id="MCGE01000007">
    <property type="protein sequence ID" value="ORZ19858.1"/>
    <property type="molecule type" value="Genomic_DNA"/>
</dbReference>
<keyword evidence="2" id="KW-0677">Repeat</keyword>
<dbReference type="Gene3D" id="3.30.160.60">
    <property type="entry name" value="Classic Zinc Finger"/>
    <property type="match status" value="4"/>
</dbReference>
<dbReference type="GO" id="GO:0031519">
    <property type="term" value="C:PcG protein complex"/>
    <property type="evidence" value="ECO:0007669"/>
    <property type="project" value="TreeGrafter"/>
</dbReference>
<evidence type="ECO:0000313" key="9">
    <source>
        <dbReference type="Proteomes" id="UP000193560"/>
    </source>
</evidence>
<evidence type="ECO:0000256" key="2">
    <source>
        <dbReference type="ARBA" id="ARBA00022737"/>
    </source>
</evidence>
<dbReference type="Proteomes" id="UP000193560">
    <property type="component" value="Unassembled WGS sequence"/>
</dbReference>
<proteinExistence type="predicted"/>
<feature type="domain" description="C2H2-type" evidence="7">
    <location>
        <begin position="109"/>
        <end position="139"/>
    </location>
</feature>
<accession>A0A1X2IPA1</accession>
<keyword evidence="1" id="KW-0479">Metal-binding</keyword>
<dbReference type="FunFam" id="3.30.160.60:FF:000125">
    <property type="entry name" value="Putative zinc finger protein 143"/>
    <property type="match status" value="1"/>
</dbReference>
<dbReference type="STRING" id="90262.A0A1X2IPA1"/>
<dbReference type="SUPFAM" id="SSF57667">
    <property type="entry name" value="beta-beta-alpha zinc fingers"/>
    <property type="match status" value="2"/>
</dbReference>
<dbReference type="GO" id="GO:0008270">
    <property type="term" value="F:zinc ion binding"/>
    <property type="evidence" value="ECO:0007669"/>
    <property type="project" value="UniProtKB-KW"/>
</dbReference>
<feature type="compositionally biased region" description="Low complexity" evidence="6">
    <location>
        <begin position="204"/>
        <end position="214"/>
    </location>
</feature>
<evidence type="ECO:0000256" key="4">
    <source>
        <dbReference type="ARBA" id="ARBA00022833"/>
    </source>
</evidence>
<dbReference type="InterPro" id="IPR036236">
    <property type="entry name" value="Znf_C2H2_sf"/>
</dbReference>
<dbReference type="GO" id="GO:0000981">
    <property type="term" value="F:DNA-binding transcription factor activity, RNA polymerase II-specific"/>
    <property type="evidence" value="ECO:0007669"/>
    <property type="project" value="UniProtKB-ARBA"/>
</dbReference>
<keyword evidence="9" id="KW-1185">Reference proteome</keyword>
<feature type="domain" description="C2H2-type" evidence="7">
    <location>
        <begin position="79"/>
        <end position="108"/>
    </location>
</feature>
<organism evidence="8 9">
    <name type="scientific">Absidia repens</name>
    <dbReference type="NCBI Taxonomy" id="90262"/>
    <lineage>
        <taxon>Eukaryota</taxon>
        <taxon>Fungi</taxon>
        <taxon>Fungi incertae sedis</taxon>
        <taxon>Mucoromycota</taxon>
        <taxon>Mucoromycotina</taxon>
        <taxon>Mucoromycetes</taxon>
        <taxon>Mucorales</taxon>
        <taxon>Cunninghamellaceae</taxon>
        <taxon>Absidia</taxon>
    </lineage>
</organism>
<reference evidence="8 9" key="1">
    <citation type="submission" date="2016-07" db="EMBL/GenBank/DDBJ databases">
        <title>Pervasive Adenine N6-methylation of Active Genes in Fungi.</title>
        <authorList>
            <consortium name="DOE Joint Genome Institute"/>
            <person name="Mondo S.J."/>
            <person name="Dannebaum R.O."/>
            <person name="Kuo R.C."/>
            <person name="Labutti K."/>
            <person name="Haridas S."/>
            <person name="Kuo A."/>
            <person name="Salamov A."/>
            <person name="Ahrendt S.R."/>
            <person name="Lipzen A."/>
            <person name="Sullivan W."/>
            <person name="Andreopoulos W.B."/>
            <person name="Clum A."/>
            <person name="Lindquist E."/>
            <person name="Daum C."/>
            <person name="Ramamoorthy G.K."/>
            <person name="Gryganskyi A."/>
            <person name="Culley D."/>
            <person name="Magnuson J.K."/>
            <person name="James T.Y."/>
            <person name="O'Malley M.A."/>
            <person name="Stajich J.E."/>
            <person name="Spatafora J.W."/>
            <person name="Visel A."/>
            <person name="Grigoriev I.V."/>
        </authorList>
    </citation>
    <scope>NUCLEOTIDE SEQUENCE [LARGE SCALE GENOMIC DNA]</scope>
    <source>
        <strain evidence="8 9">NRRL 1336</strain>
    </source>
</reference>
<dbReference type="PROSITE" id="PS50157">
    <property type="entry name" value="ZINC_FINGER_C2H2_2"/>
    <property type="match status" value="4"/>
</dbReference>
<keyword evidence="3 5" id="KW-0863">Zinc-finger</keyword>
<dbReference type="GO" id="GO:0000785">
    <property type="term" value="C:chromatin"/>
    <property type="evidence" value="ECO:0007669"/>
    <property type="project" value="TreeGrafter"/>
</dbReference>
<feature type="region of interest" description="Disordered" evidence="6">
    <location>
        <begin position="154"/>
        <end position="219"/>
    </location>
</feature>
<dbReference type="GO" id="GO:0005667">
    <property type="term" value="C:transcription regulator complex"/>
    <property type="evidence" value="ECO:0007669"/>
    <property type="project" value="TreeGrafter"/>
</dbReference>
<evidence type="ECO:0000313" key="8">
    <source>
        <dbReference type="EMBL" id="ORZ19858.1"/>
    </source>
</evidence>
<feature type="compositionally biased region" description="Polar residues" evidence="6">
    <location>
        <begin position="159"/>
        <end position="181"/>
    </location>
</feature>
<keyword evidence="4" id="KW-0862">Zinc</keyword>
<name>A0A1X2IPA1_9FUNG</name>
<evidence type="ECO:0000256" key="6">
    <source>
        <dbReference type="SAM" id="MobiDB-lite"/>
    </source>
</evidence>